<comment type="caution">
    <text evidence="1">The sequence shown here is derived from an EMBL/GenBank/DDBJ whole genome shotgun (WGS) entry which is preliminary data.</text>
</comment>
<evidence type="ECO:0000313" key="2">
    <source>
        <dbReference type="Proteomes" id="UP000580250"/>
    </source>
</evidence>
<dbReference type="EMBL" id="CAJEWN010001612">
    <property type="protein sequence ID" value="CAD2198815.1"/>
    <property type="molecule type" value="Genomic_DNA"/>
</dbReference>
<sequence>MVNGELLKKQIQQFKLGKDAAADYYKELFSKYSDVADAYGGVDPETVGRSQRYIMMAMNEIQALMQLPEQVKDERSWRSSLSNVKEHYSDSDVPLSNFIKTKDAWLAIMQKYAGGLSAEQKKEWEELFTKASSDMKKWGWIQI</sequence>
<name>A0A6V7XHU9_MELEN</name>
<dbReference type="GO" id="GO:0019825">
    <property type="term" value="F:oxygen binding"/>
    <property type="evidence" value="ECO:0007669"/>
    <property type="project" value="InterPro"/>
</dbReference>
<dbReference type="OrthoDB" id="5810669at2759"/>
<dbReference type="GO" id="GO:0020037">
    <property type="term" value="F:heme binding"/>
    <property type="evidence" value="ECO:0007669"/>
    <property type="project" value="InterPro"/>
</dbReference>
<proteinExistence type="predicted"/>
<dbReference type="InterPro" id="IPR012292">
    <property type="entry name" value="Globin/Proto"/>
</dbReference>
<dbReference type="AlphaFoldDB" id="A0A6V7XHU9"/>
<dbReference type="Gene3D" id="1.10.490.10">
    <property type="entry name" value="Globins"/>
    <property type="match status" value="1"/>
</dbReference>
<dbReference type="Proteomes" id="UP000580250">
    <property type="component" value="Unassembled WGS sequence"/>
</dbReference>
<accession>A0A6V7XHU9</accession>
<reference evidence="1 2" key="1">
    <citation type="submission" date="2020-08" db="EMBL/GenBank/DDBJ databases">
        <authorList>
            <person name="Koutsovoulos G."/>
            <person name="Danchin GJ E."/>
        </authorList>
    </citation>
    <scope>NUCLEOTIDE SEQUENCE [LARGE SCALE GENOMIC DNA]</scope>
</reference>
<organism evidence="1 2">
    <name type="scientific">Meloidogyne enterolobii</name>
    <name type="common">Root-knot nematode worm</name>
    <name type="synonym">Meloidogyne mayaguensis</name>
    <dbReference type="NCBI Taxonomy" id="390850"/>
    <lineage>
        <taxon>Eukaryota</taxon>
        <taxon>Metazoa</taxon>
        <taxon>Ecdysozoa</taxon>
        <taxon>Nematoda</taxon>
        <taxon>Chromadorea</taxon>
        <taxon>Rhabditida</taxon>
        <taxon>Tylenchina</taxon>
        <taxon>Tylenchomorpha</taxon>
        <taxon>Tylenchoidea</taxon>
        <taxon>Meloidogynidae</taxon>
        <taxon>Meloidogyninae</taxon>
        <taxon>Meloidogyne</taxon>
    </lineage>
</organism>
<evidence type="ECO:0000313" key="1">
    <source>
        <dbReference type="EMBL" id="CAD2198815.1"/>
    </source>
</evidence>
<gene>
    <name evidence="1" type="ORF">MENT_LOCUS52170</name>
</gene>
<protein>
    <submittedName>
        <fullName evidence="1">Uncharacterized protein</fullName>
    </submittedName>
</protein>